<dbReference type="EMBL" id="MW080658">
    <property type="protein sequence ID" value="QPJ79546.1"/>
    <property type="molecule type" value="Genomic_DNA"/>
</dbReference>
<protein>
    <submittedName>
        <fullName evidence="1">Uncharacterized protein</fullName>
    </submittedName>
</protein>
<reference evidence="1" key="1">
    <citation type="submission" date="2020-10" db="EMBL/GenBank/DDBJ databases">
        <title>Complete Mitochondrial Genome of Pyrus betulifolia Bunge.</title>
        <authorList>
            <person name="Yuan M."/>
            <person name="Ji P."/>
            <person name="Qiu Z."/>
            <person name="Li D."/>
        </authorList>
    </citation>
    <scope>NUCLEOTIDE SEQUENCE</scope>
</reference>
<organism evidence="1">
    <name type="scientific">Pyrus betulifolia</name>
    <dbReference type="NCBI Taxonomy" id="436086"/>
    <lineage>
        <taxon>Eukaryota</taxon>
        <taxon>Viridiplantae</taxon>
        <taxon>Streptophyta</taxon>
        <taxon>Embryophyta</taxon>
        <taxon>Tracheophyta</taxon>
        <taxon>Spermatophyta</taxon>
        <taxon>Magnoliopsida</taxon>
        <taxon>eudicotyledons</taxon>
        <taxon>Gunneridae</taxon>
        <taxon>Pentapetalae</taxon>
        <taxon>rosids</taxon>
        <taxon>fabids</taxon>
        <taxon>Rosales</taxon>
        <taxon>Rosaceae</taxon>
        <taxon>Amygdaloideae</taxon>
        <taxon>Maleae</taxon>
        <taxon>Pyrus</taxon>
    </lineage>
</organism>
<dbReference type="AlphaFoldDB" id="A0A7T0GFB8"/>
<accession>A0A7T0GFB8</accession>
<geneLocation type="mitochondrion" evidence="1"/>
<evidence type="ECO:0000313" key="1">
    <source>
        <dbReference type="EMBL" id="QPJ79546.1"/>
    </source>
</evidence>
<dbReference type="RefSeq" id="YP_010047105.1">
    <property type="nucleotide sequence ID" value="NC_054332.1"/>
</dbReference>
<dbReference type="GeneID" id="63657473"/>
<proteinExistence type="predicted"/>
<name>A0A7T0GFB8_9ROSA</name>
<sequence length="153" mass="16352">MYCSVSCILVSMIVEIQIGEGAVFNKLIYGCLVNPHDSASERPSCLKFKGFDREMHTLVVVSDAVKKRVETTYEENANRDAEVPVGVGGAGAVNITLAVALAEGRNAVKRSPSLGEGGPSVSEGPKIHFKKTGMSEQLVRMPLTTLFLIGLLS</sequence>
<keyword evidence="1" id="KW-0496">Mitochondrion</keyword>
<gene>
    <name evidence="1" type="primary">ORF153</name>
</gene>